<dbReference type="CDD" id="cd18140">
    <property type="entry name" value="HLD_clamp_RFC"/>
    <property type="match status" value="1"/>
</dbReference>
<dbReference type="Pfam" id="PF00533">
    <property type="entry name" value="BRCT"/>
    <property type="match status" value="1"/>
</dbReference>
<proteinExistence type="inferred from homology"/>
<dbReference type="GO" id="GO:0005524">
    <property type="term" value="F:ATP binding"/>
    <property type="evidence" value="ECO:0007669"/>
    <property type="project" value="UniProtKB-UniRule"/>
</dbReference>
<dbReference type="InterPro" id="IPR012178">
    <property type="entry name" value="RFC1"/>
</dbReference>
<evidence type="ECO:0000259" key="14">
    <source>
        <dbReference type="PROSITE" id="PS50172"/>
    </source>
</evidence>
<feature type="compositionally biased region" description="Basic residues" evidence="13">
    <location>
        <begin position="1002"/>
        <end position="1012"/>
    </location>
</feature>
<dbReference type="Proteomes" id="UP000516260">
    <property type="component" value="Chromosome 8"/>
</dbReference>
<dbReference type="SUPFAM" id="SSF52113">
    <property type="entry name" value="BRCT domain"/>
    <property type="match status" value="1"/>
</dbReference>
<dbReference type="InterPro" id="IPR027417">
    <property type="entry name" value="P-loop_NTPase"/>
</dbReference>
<dbReference type="InterPro" id="IPR036420">
    <property type="entry name" value="BRCT_dom_sf"/>
</dbReference>
<dbReference type="FunFam" id="1.20.272.10:FF:000005">
    <property type="entry name" value="Replication factor C subunit 1"/>
    <property type="match status" value="1"/>
</dbReference>
<evidence type="ECO:0000256" key="13">
    <source>
        <dbReference type="SAM" id="MobiDB-lite"/>
    </source>
</evidence>
<dbReference type="InterPro" id="IPR013725">
    <property type="entry name" value="DNA_replication_fac_RFC1_C"/>
</dbReference>
<dbReference type="Gene3D" id="3.40.50.300">
    <property type="entry name" value="P-loop containing nucleotide triphosphate hydrolases"/>
    <property type="match status" value="1"/>
</dbReference>
<feature type="region of interest" description="Disordered" evidence="13">
    <location>
        <begin position="1"/>
        <end position="37"/>
    </location>
</feature>
<dbReference type="Gene3D" id="1.10.8.60">
    <property type="match status" value="1"/>
</dbReference>
<keyword evidence="16" id="KW-1185">Reference proteome</keyword>
<reference evidence="15 16" key="1">
    <citation type="submission" date="2019-04" db="EMBL/GenBank/DDBJ databases">
        <title>The sequence and de novo assembly of Takifugu bimaculatus genome using PacBio and Hi-C technologies.</title>
        <authorList>
            <person name="Xu P."/>
            <person name="Liu B."/>
            <person name="Zhou Z."/>
        </authorList>
    </citation>
    <scope>NUCLEOTIDE SEQUENCE [LARGE SCALE GENOMIC DNA]</scope>
    <source>
        <strain evidence="15">TB-2018</strain>
        <tissue evidence="15">Muscle</tissue>
    </source>
</reference>
<dbReference type="EMBL" id="SWLE01000021">
    <property type="protein sequence ID" value="TNM86071.1"/>
    <property type="molecule type" value="Genomic_DNA"/>
</dbReference>
<gene>
    <name evidence="15" type="ORF">fugu_008342</name>
</gene>
<feature type="region of interest" description="Disordered" evidence="13">
    <location>
        <begin position="356"/>
        <end position="444"/>
    </location>
</feature>
<dbReference type="InterPro" id="IPR003959">
    <property type="entry name" value="ATPase_AAA_core"/>
</dbReference>
<keyword evidence="8" id="KW-0238">DNA-binding</keyword>
<keyword evidence="5 12" id="KW-0235">DNA replication</keyword>
<dbReference type="GO" id="GO:0006260">
    <property type="term" value="P:DNA replication"/>
    <property type="evidence" value="ECO:0007669"/>
    <property type="project" value="UniProtKB-KW"/>
</dbReference>
<dbReference type="GO" id="GO:0016887">
    <property type="term" value="F:ATP hydrolysis activity"/>
    <property type="evidence" value="ECO:0007669"/>
    <property type="project" value="InterPro"/>
</dbReference>
<evidence type="ECO:0000256" key="6">
    <source>
        <dbReference type="ARBA" id="ARBA00022741"/>
    </source>
</evidence>
<dbReference type="AlphaFoldDB" id="A0A4Z2B185"/>
<dbReference type="PANTHER" id="PTHR23389:SF6">
    <property type="entry name" value="REPLICATION FACTOR C SUBUNIT 1"/>
    <property type="match status" value="1"/>
</dbReference>
<feature type="compositionally biased region" description="Polar residues" evidence="13">
    <location>
        <begin position="138"/>
        <end position="147"/>
    </location>
</feature>
<dbReference type="SMART" id="SM00382">
    <property type="entry name" value="AAA"/>
    <property type="match status" value="1"/>
</dbReference>
<feature type="compositionally biased region" description="Basic and acidic residues" evidence="13">
    <location>
        <begin position="992"/>
        <end position="1001"/>
    </location>
</feature>
<dbReference type="FunFam" id="3.40.50.10190:FF:000001">
    <property type="entry name" value="Replication factor C subunit 1"/>
    <property type="match status" value="1"/>
</dbReference>
<evidence type="ECO:0000256" key="11">
    <source>
        <dbReference type="ARBA" id="ARBA00064311"/>
    </source>
</evidence>
<dbReference type="FunFam" id="1.10.8.60:FF:000021">
    <property type="entry name" value="Replication factor C subunit 1"/>
    <property type="match status" value="1"/>
</dbReference>
<dbReference type="Pfam" id="PF08519">
    <property type="entry name" value="RFC1"/>
    <property type="match status" value="1"/>
</dbReference>
<name>A0A4Z2B185_9TELE</name>
<dbReference type="PIRSF" id="PIRSF036578">
    <property type="entry name" value="RFC1"/>
    <property type="match status" value="1"/>
</dbReference>
<keyword evidence="7 12" id="KW-0067">ATP-binding</keyword>
<comment type="function">
    <text evidence="10">Subunit of the replication factor C (RFC) complex which acts during elongation of primed DNA templates by DNA polymerases delta and epsilon, and is necessary for ATP-dependent loading of proliferating cell nuclear antigen (PCNA) onto primed DNA. This subunit binds to the primer-template junction. Binds the PO-B transcription element as well as other GA rich DNA sequences. Can bind single- or double-stranded DNA.</text>
</comment>
<evidence type="ECO:0000313" key="16">
    <source>
        <dbReference type="Proteomes" id="UP000516260"/>
    </source>
</evidence>
<evidence type="ECO:0000256" key="1">
    <source>
        <dbReference type="ARBA" id="ARBA00004123"/>
    </source>
</evidence>
<feature type="compositionally biased region" description="Low complexity" evidence="13">
    <location>
        <begin position="426"/>
        <end position="438"/>
    </location>
</feature>
<feature type="region of interest" description="Disordered" evidence="13">
    <location>
        <begin position="50"/>
        <end position="235"/>
    </location>
</feature>
<feature type="compositionally biased region" description="Low complexity" evidence="13">
    <location>
        <begin position="383"/>
        <end position="395"/>
    </location>
</feature>
<evidence type="ECO:0000256" key="9">
    <source>
        <dbReference type="ARBA" id="ARBA00023242"/>
    </source>
</evidence>
<accession>A0A4Z2B185</accession>
<feature type="region of interest" description="Disordered" evidence="13">
    <location>
        <begin position="952"/>
        <end position="1012"/>
    </location>
</feature>
<dbReference type="SUPFAM" id="SSF52540">
    <property type="entry name" value="P-loop containing nucleoside triphosphate hydrolases"/>
    <property type="match status" value="1"/>
</dbReference>
<feature type="compositionally biased region" description="Polar residues" evidence="13">
    <location>
        <begin position="360"/>
        <end position="382"/>
    </location>
</feature>
<comment type="caution">
    <text evidence="15">The sequence shown here is derived from an EMBL/GenBank/DDBJ whole genome shotgun (WGS) entry which is preliminary data.</text>
</comment>
<feature type="compositionally biased region" description="Basic and acidic residues" evidence="13">
    <location>
        <begin position="188"/>
        <end position="208"/>
    </location>
</feature>
<comment type="similarity">
    <text evidence="2 12">Belongs to the activator 1 large subunit family.</text>
</comment>
<evidence type="ECO:0000256" key="8">
    <source>
        <dbReference type="ARBA" id="ARBA00023125"/>
    </source>
</evidence>
<dbReference type="GO" id="GO:0005634">
    <property type="term" value="C:nucleus"/>
    <property type="evidence" value="ECO:0007669"/>
    <property type="project" value="UniProtKB-SubCell"/>
</dbReference>
<dbReference type="InterPro" id="IPR001357">
    <property type="entry name" value="BRCT_dom"/>
</dbReference>
<dbReference type="Pfam" id="PF00004">
    <property type="entry name" value="AAA"/>
    <property type="match status" value="1"/>
</dbReference>
<evidence type="ECO:0000256" key="5">
    <source>
        <dbReference type="ARBA" id="ARBA00022705"/>
    </source>
</evidence>
<dbReference type="FunFam" id="3.40.50.300:FF:000395">
    <property type="entry name" value="Replication factor C subunit 1"/>
    <property type="match status" value="1"/>
</dbReference>
<dbReference type="InterPro" id="IPR008921">
    <property type="entry name" value="DNA_pol3_clamp-load_cplx_C"/>
</dbReference>
<feature type="compositionally biased region" description="Basic and acidic residues" evidence="13">
    <location>
        <begin position="68"/>
        <end position="84"/>
    </location>
</feature>
<dbReference type="GO" id="GO:0003689">
    <property type="term" value="F:DNA clamp loader activity"/>
    <property type="evidence" value="ECO:0007669"/>
    <property type="project" value="UniProtKB-UniRule"/>
</dbReference>
<dbReference type="InterPro" id="IPR047854">
    <property type="entry name" value="RFC_lid"/>
</dbReference>
<organism evidence="15 16">
    <name type="scientific">Takifugu bimaculatus</name>
    <dbReference type="NCBI Taxonomy" id="433685"/>
    <lineage>
        <taxon>Eukaryota</taxon>
        <taxon>Metazoa</taxon>
        <taxon>Chordata</taxon>
        <taxon>Craniata</taxon>
        <taxon>Vertebrata</taxon>
        <taxon>Euteleostomi</taxon>
        <taxon>Actinopterygii</taxon>
        <taxon>Neopterygii</taxon>
        <taxon>Teleostei</taxon>
        <taxon>Neoteleostei</taxon>
        <taxon>Acanthomorphata</taxon>
        <taxon>Eupercaria</taxon>
        <taxon>Tetraodontiformes</taxon>
        <taxon>Tetradontoidea</taxon>
        <taxon>Tetraodontidae</taxon>
        <taxon>Takifugu</taxon>
    </lineage>
</organism>
<keyword evidence="6 12" id="KW-0547">Nucleotide-binding</keyword>
<evidence type="ECO:0000256" key="12">
    <source>
        <dbReference type="PIRNR" id="PIRNR036578"/>
    </source>
</evidence>
<dbReference type="CDD" id="cd17752">
    <property type="entry name" value="BRCT_RFC1"/>
    <property type="match status" value="1"/>
</dbReference>
<dbReference type="Pfam" id="PF25361">
    <property type="entry name" value="AAA_lid_RFC1"/>
    <property type="match status" value="1"/>
</dbReference>
<dbReference type="Gene3D" id="1.20.272.10">
    <property type="match status" value="1"/>
</dbReference>
<keyword evidence="4" id="KW-0597">Phosphoprotein</keyword>
<evidence type="ECO:0000256" key="7">
    <source>
        <dbReference type="ARBA" id="ARBA00022840"/>
    </source>
</evidence>
<dbReference type="GO" id="GO:0006281">
    <property type="term" value="P:DNA repair"/>
    <property type="evidence" value="ECO:0007669"/>
    <property type="project" value="InterPro"/>
</dbReference>
<evidence type="ECO:0000256" key="4">
    <source>
        <dbReference type="ARBA" id="ARBA00022553"/>
    </source>
</evidence>
<protein>
    <recommendedName>
        <fullName evidence="3 12">Replication factor C subunit 1</fullName>
    </recommendedName>
</protein>
<evidence type="ECO:0000256" key="10">
    <source>
        <dbReference type="ARBA" id="ARBA00054501"/>
    </source>
</evidence>
<feature type="domain" description="BRCT" evidence="14">
    <location>
        <begin position="260"/>
        <end position="340"/>
    </location>
</feature>
<comment type="subcellular location">
    <subcellularLocation>
        <location evidence="1 12">Nucleus</location>
    </subcellularLocation>
</comment>
<keyword evidence="9 12" id="KW-0539">Nucleus</keyword>
<dbReference type="SUPFAM" id="SSF48019">
    <property type="entry name" value="post-AAA+ oligomerization domain-like"/>
    <property type="match status" value="1"/>
</dbReference>
<dbReference type="InterPro" id="IPR003593">
    <property type="entry name" value="AAA+_ATPase"/>
</dbReference>
<dbReference type="Gene3D" id="3.40.50.10190">
    <property type="entry name" value="BRCT domain"/>
    <property type="match status" value="1"/>
</dbReference>
<dbReference type="GO" id="GO:0003677">
    <property type="term" value="F:DNA binding"/>
    <property type="evidence" value="ECO:0007669"/>
    <property type="project" value="UniProtKB-KW"/>
</dbReference>
<sequence length="1012" mass="110970">MGMKSPVTPASKVATSPVTPKSTQPPQPKQTPTSALDYFGKGTVQRSEKKLVASVKRKAPTQDSIELMSDKQRDDDMELEKQIHEDEEFGRTLAMLDEEPQAKKARQGSEEETATSHKQNCSDSAVEKGGSLAKKGQRINTTQNASGPSPKKSPAPVKTSSKLAMMKKRDESPGSKMTISPRKIKFSPRKEPIISSISDKKVAHKAETESASVKFSPRKQESTTTSPEDSEKKKVNATAYRNYLNREGPRALGSKEIPQGAENCLEGCVFVLTGVLESMERDETKSLIERYGGKVTGNISKRTTYLVQGRDSGVSKLEKAESLGTKILDEDGLLELIRTKPGKKSKYEIAAEAEIKASKTRTPSKASKSTPTAQKISPSKGNSTSPHTPSPSKTSLAQGHTARTREARTPSGRGSAQTVRRELGLSSSNTSSSPPDTSVPRQTGGEVALLWVDKYRPRSLKAVIGQQGEQSCANKLLRWLQNWHRHHAGGALKPPAAKFGKFGGKDDGSGYKAALLSGPPGVGKTTTASLVCEELGFSYVEMNASCTRSKNNLKDVVAESVNNTSIENFYKGTSQTVSNKHVLIMDEVDGMAGNEDRGGIQELIGLIKSSKIPIICMCNDRNHMKIRSLANYCFDLRFQRPRVEQIKAAMMSIAFKEGINIRPPALNEIILASNQDVRQVMHNLSMWSATDKVMSYDQCKSDAAKARKDMKMGPFDVCRKVFAAGEETARMSLIDKSDLFFHDYSLAPLFVQENYLNVRPIAAGGNLKSHLMLISKAADSISDGDLVDKRIRSGQNWSLLPTQAIYASVLPGELMRGYMSQFPSFPSWLGKNSSAGKHSRIVQELASHMSLKTMSSRSAVNLDYLHYLRHALLSPLQRHGAEGASEAVQMLDDYHLIKEDVDNIMEISVWGNQPDLYSKLDPKVKAAFTRAYNKEVHLTPYSLLAVKKNRRGGESEVGGVDMDNQAHESEEDGENLQTDAMIKQKKVKVGKQTKEKEDSGKPKGKAKAKTKK</sequence>
<feature type="compositionally biased region" description="Low complexity" evidence="13">
    <location>
        <begin position="148"/>
        <end position="162"/>
    </location>
</feature>
<dbReference type="GO" id="GO:0061860">
    <property type="term" value="F:DNA clamp unloader activity"/>
    <property type="evidence" value="ECO:0007669"/>
    <property type="project" value="TreeGrafter"/>
</dbReference>
<dbReference type="PROSITE" id="PS50172">
    <property type="entry name" value="BRCT"/>
    <property type="match status" value="1"/>
</dbReference>
<dbReference type="CDD" id="cd00009">
    <property type="entry name" value="AAA"/>
    <property type="match status" value="1"/>
</dbReference>
<comment type="subunit">
    <text evidence="11">Large subunit of the RFC complex, an heteropentameric complex consisting of RFC1 and four small subunits RFC2, RFC3, RFC4 and RFC5; the RFC complex interacts with PCNA and the interaction involves RFC1.</text>
</comment>
<dbReference type="GO" id="GO:0005663">
    <property type="term" value="C:DNA replication factor C complex"/>
    <property type="evidence" value="ECO:0007669"/>
    <property type="project" value="InterPro"/>
</dbReference>
<dbReference type="SMART" id="SM00292">
    <property type="entry name" value="BRCT"/>
    <property type="match status" value="1"/>
</dbReference>
<evidence type="ECO:0000256" key="2">
    <source>
        <dbReference type="ARBA" id="ARBA00006116"/>
    </source>
</evidence>
<evidence type="ECO:0000313" key="15">
    <source>
        <dbReference type="EMBL" id="TNM86071.1"/>
    </source>
</evidence>
<evidence type="ECO:0000256" key="3">
    <source>
        <dbReference type="ARBA" id="ARBA00020401"/>
    </source>
</evidence>
<dbReference type="PANTHER" id="PTHR23389">
    <property type="entry name" value="CHROMOSOME TRANSMISSION FIDELITY FACTOR 18"/>
    <property type="match status" value="1"/>
</dbReference>